<protein>
    <submittedName>
        <fullName evidence="1">Uncharacterized protein</fullName>
    </submittedName>
</protein>
<dbReference type="Proteomes" id="UP000094527">
    <property type="component" value="Unassembled WGS sequence"/>
</dbReference>
<sequence length="238" mass="27470">MRNVQEPVQSGMLLKYNHIRRFSFQNSTGFRPSFSPAAFPNLEFNTLEQLRTFNYCVEDIQMLHSKAGVWPLTHLNMRWIQVTDLPLVLQAISGFSNTLKHLQIEFRGVRAHEFEGLSQKLELPHLESLKITAVQSYLNVIDFLVPCGELKKLEMEIWIPSFVTPSFDTFPPQTIQFGGCASSMYNSNIWRLLPNLNKMLIRTVTNRPTRPEAPVHDWFLYSRSEYLELFGSTTTAPS</sequence>
<gene>
    <name evidence="1" type="ORF">Ocin01_17611</name>
</gene>
<evidence type="ECO:0000313" key="1">
    <source>
        <dbReference type="EMBL" id="ODM89073.1"/>
    </source>
</evidence>
<name>A0A1D2M7X2_ORCCI</name>
<accession>A0A1D2M7X2</accession>
<comment type="caution">
    <text evidence="1">The sequence shown here is derived from an EMBL/GenBank/DDBJ whole genome shotgun (WGS) entry which is preliminary data.</text>
</comment>
<dbReference type="AlphaFoldDB" id="A0A1D2M7X2"/>
<dbReference type="EMBL" id="LJIJ01002938">
    <property type="protein sequence ID" value="ODM89073.1"/>
    <property type="molecule type" value="Genomic_DNA"/>
</dbReference>
<proteinExistence type="predicted"/>
<reference evidence="1 2" key="1">
    <citation type="journal article" date="2016" name="Genome Biol. Evol.">
        <title>Gene Family Evolution Reflects Adaptation to Soil Environmental Stressors in the Genome of the Collembolan Orchesella cincta.</title>
        <authorList>
            <person name="Faddeeva-Vakhrusheva A."/>
            <person name="Derks M.F."/>
            <person name="Anvar S.Y."/>
            <person name="Agamennone V."/>
            <person name="Suring W."/>
            <person name="Smit S."/>
            <person name="van Straalen N.M."/>
            <person name="Roelofs D."/>
        </authorList>
    </citation>
    <scope>NUCLEOTIDE SEQUENCE [LARGE SCALE GENOMIC DNA]</scope>
    <source>
        <tissue evidence="1">Mixed pool</tissue>
    </source>
</reference>
<evidence type="ECO:0000313" key="2">
    <source>
        <dbReference type="Proteomes" id="UP000094527"/>
    </source>
</evidence>
<keyword evidence="2" id="KW-1185">Reference proteome</keyword>
<organism evidence="1 2">
    <name type="scientific">Orchesella cincta</name>
    <name type="common">Springtail</name>
    <name type="synonym">Podura cincta</name>
    <dbReference type="NCBI Taxonomy" id="48709"/>
    <lineage>
        <taxon>Eukaryota</taxon>
        <taxon>Metazoa</taxon>
        <taxon>Ecdysozoa</taxon>
        <taxon>Arthropoda</taxon>
        <taxon>Hexapoda</taxon>
        <taxon>Collembola</taxon>
        <taxon>Entomobryomorpha</taxon>
        <taxon>Entomobryoidea</taxon>
        <taxon>Orchesellidae</taxon>
        <taxon>Orchesellinae</taxon>
        <taxon>Orchesella</taxon>
    </lineage>
</organism>